<dbReference type="AlphaFoldDB" id="A0A6B2L473"/>
<comment type="subcellular location">
    <subcellularLocation>
        <location evidence="1">Nucleus</location>
    </subcellularLocation>
</comment>
<evidence type="ECO:0000313" key="8">
    <source>
        <dbReference type="EMBL" id="NDV31648.1"/>
    </source>
</evidence>
<evidence type="ECO:0000256" key="3">
    <source>
        <dbReference type="ARBA" id="ARBA00022771"/>
    </source>
</evidence>
<evidence type="ECO:0000259" key="7">
    <source>
        <dbReference type="SMART" id="SM00581"/>
    </source>
</evidence>
<evidence type="ECO:0000256" key="2">
    <source>
        <dbReference type="ARBA" id="ARBA00022723"/>
    </source>
</evidence>
<dbReference type="SMART" id="SM00581">
    <property type="entry name" value="PSP"/>
    <property type="match status" value="1"/>
</dbReference>
<keyword evidence="2" id="KW-0479">Metal-binding</keyword>
<accession>A0A6B2L473</accession>
<feature type="region of interest" description="Disordered" evidence="6">
    <location>
        <begin position="81"/>
        <end position="102"/>
    </location>
</feature>
<keyword evidence="5" id="KW-0539">Nucleus</keyword>
<dbReference type="PANTHER" id="PTHR13316:SF0">
    <property type="entry name" value="ZINC FINGER CCHC DOMAIN-CONTAINING PROTEIN 8"/>
    <property type="match status" value="1"/>
</dbReference>
<dbReference type="InterPro" id="IPR006568">
    <property type="entry name" value="PSP_pro-rich"/>
</dbReference>
<name>A0A6B2L473_9EUKA</name>
<dbReference type="Pfam" id="PF04046">
    <property type="entry name" value="PSP"/>
    <property type="match status" value="1"/>
</dbReference>
<dbReference type="GO" id="GO:0003723">
    <property type="term" value="F:RNA binding"/>
    <property type="evidence" value="ECO:0007669"/>
    <property type="project" value="TreeGrafter"/>
</dbReference>
<dbReference type="EMBL" id="GIBP01002679">
    <property type="protein sequence ID" value="NDV31648.1"/>
    <property type="molecule type" value="Transcribed_RNA"/>
</dbReference>
<keyword evidence="3" id="KW-0863">Zinc-finger</keyword>
<dbReference type="InterPro" id="IPR052115">
    <property type="entry name" value="NEXT_complex_subunit_ZCCHC8"/>
</dbReference>
<feature type="region of interest" description="Disordered" evidence="6">
    <location>
        <begin position="315"/>
        <end position="390"/>
    </location>
</feature>
<evidence type="ECO:0000256" key="5">
    <source>
        <dbReference type="ARBA" id="ARBA00023242"/>
    </source>
</evidence>
<feature type="compositionally biased region" description="Polar residues" evidence="6">
    <location>
        <begin position="378"/>
        <end position="390"/>
    </location>
</feature>
<feature type="compositionally biased region" description="Low complexity" evidence="6">
    <location>
        <begin position="366"/>
        <end position="377"/>
    </location>
</feature>
<dbReference type="GO" id="GO:0071013">
    <property type="term" value="C:catalytic step 2 spliceosome"/>
    <property type="evidence" value="ECO:0007669"/>
    <property type="project" value="TreeGrafter"/>
</dbReference>
<organism evidence="8">
    <name type="scientific">Arcella intermedia</name>
    <dbReference type="NCBI Taxonomy" id="1963864"/>
    <lineage>
        <taxon>Eukaryota</taxon>
        <taxon>Amoebozoa</taxon>
        <taxon>Tubulinea</taxon>
        <taxon>Elardia</taxon>
        <taxon>Arcellinida</taxon>
        <taxon>Sphaerothecina</taxon>
        <taxon>Arcellidae</taxon>
        <taxon>Arcella</taxon>
    </lineage>
</organism>
<proteinExistence type="predicted"/>
<protein>
    <recommendedName>
        <fullName evidence="7">PSP proline-rich domain-containing protein</fullName>
    </recommendedName>
</protein>
<evidence type="ECO:0000256" key="1">
    <source>
        <dbReference type="ARBA" id="ARBA00004123"/>
    </source>
</evidence>
<dbReference type="PANTHER" id="PTHR13316">
    <property type="entry name" value="ZINC FINGER, CCHC DOMAIN CONTAINING 8"/>
    <property type="match status" value="1"/>
</dbReference>
<keyword evidence="4" id="KW-0862">Zinc</keyword>
<feature type="domain" description="PSP proline-rich" evidence="7">
    <location>
        <begin position="213"/>
        <end position="265"/>
    </location>
</feature>
<sequence length="426" mass="48688">MENLDLQEELVEEGEVPVEEEHLLHNQLIDSLKAENKRLKDKVRFYAYGKDQKKKDNALCCITWQNISSEDRYEIEKILQRSRTRTETSEEPTLKPSLINDENYDGHGDLSKIHGFPGTVQYYKGWNIDLASTPVNLETLKTSKGWEAPKYIKMVVNKENGGSPKKKTKCFNCEGGHALKNCPKPKDHEAIRKRRLEFEMAKEKRCSETRYWEEEFQPGNLSQLLKDALGMKSNDKPPWYQNMLKNGYPPGYLVEKHEKNSTVNWLEDNTVENPTPQTTDKSQKTILIPLVNYPNIDNTQLLKIYQRKHGDPSVIISGLSKDSLTSKKRKRSSASDMEFSEEDLPRSEIYSASTPTIPVPDPTSPAPASSSPGAVPTHPSTDSILAEPQNTQELKKWPVYYVGMCPEEIPRNYLYEKLKGILKSAR</sequence>
<reference evidence="8" key="1">
    <citation type="journal article" date="2020" name="J. Eukaryot. Microbiol.">
        <title>De novo Sequencing, Assembly and Annotation of the Transcriptome for the Free-Living Testate Amoeba Arcella intermedia.</title>
        <authorList>
            <person name="Ribeiro G.M."/>
            <person name="Porfirio-Sousa A.L."/>
            <person name="Maurer-Alcala X.X."/>
            <person name="Katz L.A."/>
            <person name="Lahr D.J.G."/>
        </authorList>
    </citation>
    <scope>NUCLEOTIDE SEQUENCE</scope>
</reference>
<dbReference type="GO" id="GO:0008270">
    <property type="term" value="F:zinc ion binding"/>
    <property type="evidence" value="ECO:0007669"/>
    <property type="project" value="UniProtKB-KW"/>
</dbReference>
<evidence type="ECO:0000256" key="4">
    <source>
        <dbReference type="ARBA" id="ARBA00022833"/>
    </source>
</evidence>
<evidence type="ECO:0000256" key="6">
    <source>
        <dbReference type="SAM" id="MobiDB-lite"/>
    </source>
</evidence>